<evidence type="ECO:0000313" key="3">
    <source>
        <dbReference type="Proteomes" id="UP000030711"/>
    </source>
</evidence>
<reference evidence="1" key="4">
    <citation type="submission" date="2023-07" db="EMBL/GenBank/DDBJ databases">
        <authorList>
            <person name="Myburg A.A."/>
            <person name="Grattapaglia D."/>
            <person name="Tuskan G.A."/>
            <person name="Hellsten U."/>
            <person name="Hayes R.D."/>
            <person name="Grimwood J."/>
            <person name="Jenkins J."/>
            <person name="Lindquist E."/>
            <person name="Tice H."/>
            <person name="Bauer D."/>
            <person name="Goodstein D.M."/>
            <person name="Dubchak I."/>
            <person name="Poliakov A."/>
            <person name="Mizrachi E."/>
            <person name="Kullan A.R."/>
            <person name="Hussey S.G."/>
            <person name="Pinard D."/>
            <person name="Van D.M."/>
            <person name="Singh P."/>
            <person name="Van J.I."/>
            <person name="Silva-Junior O.B."/>
            <person name="Togawa R.C."/>
            <person name="Pappas M.R."/>
            <person name="Faria D.A."/>
            <person name="Sansaloni C.P."/>
            <person name="Petroli C.D."/>
            <person name="Yang X."/>
            <person name="Ranjan P."/>
            <person name="Tschaplinski T.J."/>
            <person name="Ye C.Y."/>
            <person name="Li T."/>
            <person name="Sterck L."/>
            <person name="Vanneste K."/>
            <person name="Murat F."/>
            <person name="Soler M."/>
            <person name="Clemente H.S."/>
            <person name="Saidi N."/>
            <person name="Cassan-Wang H."/>
            <person name="Dunand C."/>
            <person name="Hefer C.A."/>
            <person name="Bornberg-Bauer E."/>
            <person name="Kersting A.R."/>
            <person name="Vining K."/>
            <person name="Amarasinghe V."/>
            <person name="Ranik M."/>
            <person name="Naithani S."/>
            <person name="Elser J."/>
            <person name="Boyd A.E."/>
            <person name="Liston A."/>
            <person name="Spatafora J.W."/>
            <person name="Dharmwardhana P."/>
            <person name="Raja R."/>
            <person name="Sullivan C."/>
            <person name="Romanel E."/>
            <person name="Alves-Ferreira M."/>
            <person name="Kulheim C."/>
            <person name="Foley W."/>
            <person name="Carocha V."/>
            <person name="Paiva J."/>
            <person name="Kudrna D."/>
            <person name="Brommonschenkel S.H."/>
            <person name="Pasquali G."/>
            <person name="Byrne M."/>
            <person name="Rigault P."/>
            <person name="Tibbits J."/>
            <person name="Spokevicius A."/>
            <person name="Jones R.C."/>
            <person name="Steane D.A."/>
            <person name="Vaillancourt R.E."/>
            <person name="Potts B.M."/>
            <person name="Joubert F."/>
            <person name="Barry K."/>
            <person name="Pappas G.J."/>
            <person name="Strauss S.H."/>
            <person name="Jaiswal P."/>
            <person name="Grima-Pettenati J."/>
            <person name="Salse J."/>
            <person name="Van D.P."/>
            <person name="Rokhsar D.S."/>
            <person name="Schmutz J."/>
        </authorList>
    </citation>
    <scope>NUCLEOTIDE SEQUENCE</scope>
    <source>
        <tissue evidence="1">Leaf extractions</tissue>
    </source>
</reference>
<accession>A0A058ZUW8</accession>
<dbReference type="AlphaFoldDB" id="A0A058ZUW8"/>
<dbReference type="PANTHER" id="PTHR31170:SF25">
    <property type="entry name" value="BNAA09G04570D PROTEIN"/>
    <property type="match status" value="1"/>
</dbReference>
<dbReference type="Gramene" id="KCW45593">
    <property type="protein sequence ID" value="KCW45593"/>
    <property type="gene ID" value="EUGRSUZ_L00678"/>
</dbReference>
<dbReference type="Proteomes" id="UP000030711">
    <property type="component" value="Unassembled WGS sequence"/>
</dbReference>
<evidence type="ECO:0000313" key="2">
    <source>
        <dbReference type="EMBL" id="KCW45593.1"/>
    </source>
</evidence>
<name>A0A058ZUW8_EUCGR</name>
<dbReference type="STRING" id="71139.A0A058ZUW8"/>
<dbReference type="EMBL" id="KK198793">
    <property type="protein sequence ID" value="KCW45593.1"/>
    <property type="molecule type" value="Genomic_DNA"/>
</dbReference>
<protein>
    <submittedName>
        <fullName evidence="2">Uncharacterized protein</fullName>
    </submittedName>
</protein>
<gene>
    <name evidence="2" type="ORF">EUGRSUZ_L00678</name>
</gene>
<dbReference type="InParanoid" id="A0A058ZUW8"/>
<dbReference type="OMA" id="WWIPSAR"/>
<organism evidence="2">
    <name type="scientific">Eucalyptus grandis</name>
    <name type="common">Flooded gum</name>
    <dbReference type="NCBI Taxonomy" id="71139"/>
    <lineage>
        <taxon>Eukaryota</taxon>
        <taxon>Viridiplantae</taxon>
        <taxon>Streptophyta</taxon>
        <taxon>Embryophyta</taxon>
        <taxon>Tracheophyta</taxon>
        <taxon>Spermatophyta</taxon>
        <taxon>Magnoliopsida</taxon>
        <taxon>eudicotyledons</taxon>
        <taxon>Gunneridae</taxon>
        <taxon>Pentapetalae</taxon>
        <taxon>rosids</taxon>
        <taxon>malvids</taxon>
        <taxon>Myrtales</taxon>
        <taxon>Myrtaceae</taxon>
        <taxon>Myrtoideae</taxon>
        <taxon>Eucalypteae</taxon>
        <taxon>Eucalyptus</taxon>
    </lineage>
</organism>
<proteinExistence type="predicted"/>
<dbReference type="Pfam" id="PF03140">
    <property type="entry name" value="DUF247"/>
    <property type="match status" value="1"/>
</dbReference>
<reference evidence="1" key="2">
    <citation type="journal article" date="2014" name="Nature">
        <title>The genome of Eucalyptus grandis.</title>
        <authorList>
            <person name="Myburg A.A."/>
            <person name="Grattapaglia D."/>
            <person name="Tuskan G.A."/>
            <person name="Hellsten U."/>
            <person name="Hayes R.D."/>
            <person name="Grimwood J."/>
            <person name="Jenkins J."/>
            <person name="Lindquist E."/>
            <person name="Tice H."/>
            <person name="Bauer D."/>
            <person name="Goodstein D.M."/>
            <person name="Dubchak I."/>
            <person name="Poliakov A."/>
            <person name="Mizrachi E."/>
            <person name="Kullan A.R."/>
            <person name="Hussey S.G."/>
            <person name="Pinard D."/>
            <person name="van der Merwe K."/>
            <person name="Singh P."/>
            <person name="van Jaarsveld I."/>
            <person name="Silva-Junior O.B."/>
            <person name="Togawa R.C."/>
            <person name="Pappas M.R."/>
            <person name="Faria D.A."/>
            <person name="Sansaloni C.P."/>
            <person name="Petroli C.D."/>
            <person name="Yang X."/>
            <person name="Ranjan P."/>
            <person name="Tschaplinski T.J."/>
            <person name="Ye C.Y."/>
            <person name="Li T."/>
            <person name="Sterck L."/>
            <person name="Vanneste K."/>
            <person name="Murat F."/>
            <person name="Soler M."/>
            <person name="Clemente H.S."/>
            <person name="Saidi N."/>
            <person name="Cassan-Wang H."/>
            <person name="Dunand C."/>
            <person name="Hefer C.A."/>
            <person name="Bornberg-Bauer E."/>
            <person name="Kersting A.R."/>
            <person name="Vining K."/>
            <person name="Amarasinghe V."/>
            <person name="Ranik M."/>
            <person name="Naithani S."/>
            <person name="Elser J."/>
            <person name="Boyd A.E."/>
            <person name="Liston A."/>
            <person name="Spatafora J.W."/>
            <person name="Dharmwardhana P."/>
            <person name="Raja R."/>
            <person name="Sullivan C."/>
            <person name="Romanel E."/>
            <person name="Alves-Ferreira M."/>
            <person name="Kulheim C."/>
            <person name="Foley W."/>
            <person name="Carocha V."/>
            <person name="Paiva J."/>
            <person name="Kudrna D."/>
            <person name="Brommonschenkel S.H."/>
            <person name="Pasquali G."/>
            <person name="Byrne M."/>
            <person name="Rigault P."/>
            <person name="Tibbits J."/>
            <person name="Spokevicius A."/>
            <person name="Jones R.C."/>
            <person name="Steane D.A."/>
            <person name="Vaillancourt R.E."/>
            <person name="Potts B.M."/>
            <person name="Joubert F."/>
            <person name="Barry K."/>
            <person name="Pappas G.J."/>
            <person name="Strauss S.H."/>
            <person name="Jaiswal P."/>
            <person name="Grima-Pettenati J."/>
            <person name="Salse J."/>
            <person name="Van de Peer Y."/>
            <person name="Rokhsar D.S."/>
            <person name="Schmutz J."/>
        </authorList>
    </citation>
    <scope>NUCLEOTIDE SEQUENCE</scope>
    <source>
        <tissue evidence="1">Leaf extractions</tissue>
    </source>
</reference>
<dbReference type="EMBL" id="MU848280">
    <property type="protein sequence ID" value="KAK2633060.1"/>
    <property type="molecule type" value="Genomic_DNA"/>
</dbReference>
<reference evidence="2" key="1">
    <citation type="submission" date="2013-07" db="EMBL/GenBank/DDBJ databases">
        <title>The genome of Eucalyptus grandis.</title>
        <authorList>
            <person name="Schmutz J."/>
            <person name="Hayes R."/>
            <person name="Myburg A."/>
            <person name="Tuskan G."/>
            <person name="Grattapaglia D."/>
            <person name="Rokhsar D.S."/>
        </authorList>
    </citation>
    <scope>NUCLEOTIDE SEQUENCE</scope>
    <source>
        <tissue evidence="2">Leaf extractions</tissue>
    </source>
</reference>
<sequence length="238" mass="27341">MGYERRSVTTDLVSGYSKGFDVLGYTPDDPVFSSSRSSTHFILQDIILLEKQIRLFILNLLALEKKGIKFINREVESFMYIQFKDGTLDIPRLVILEMATSLFLNLGAFEQCHFNCSNDITTYMFFMDNLIDSAEDVRHLHDCGIIRHGLKSDAEVTDFFNQICREVVLVSSHGYLFDLSKDVDTYSSNTWNGWIAILELKSFCNPWSIISLIDAFILHLFTLTRTLYGVFGYYRPGS</sequence>
<dbReference type="PANTHER" id="PTHR31170">
    <property type="entry name" value="BNAC04G53230D PROTEIN"/>
    <property type="match status" value="1"/>
</dbReference>
<reference evidence="1" key="3">
    <citation type="submission" date="2023-04" db="EMBL/GenBank/DDBJ databases">
        <title>WGS assembly of Eucalyptus grandis.</title>
        <authorList>
            <person name="Myburg A."/>
            <person name="Grattapaglia D."/>
            <person name="Tuskan G."/>
            <person name="Hellsten U."/>
            <person name="Hayes R."/>
            <person name="Grimwood J."/>
            <person name="Jenkins J."/>
            <person name="Lindquist E."/>
            <person name="Tice H."/>
            <person name="Bauer D."/>
            <person name="Goodstein D."/>
            <person name="Dubchak I."/>
            <person name="Poliakov A."/>
            <person name="Mizrachi E."/>
            <person name="Kullan A."/>
            <person name="Hussey S."/>
            <person name="Pinard D."/>
            <person name="Van D."/>
            <person name="Singh P."/>
            <person name="Van J."/>
            <person name="Silva-Junior O."/>
            <person name="Togawa R."/>
            <person name="Pappas M."/>
            <person name="Faria D."/>
            <person name="Sansaloni C."/>
            <person name="Petroli C."/>
            <person name="Yang X."/>
            <person name="Ranjan P."/>
            <person name="Tschaplinski T."/>
            <person name="Ye C."/>
            <person name="Li T."/>
            <person name="Sterck L."/>
            <person name="Vanneste K."/>
            <person name="Murat F."/>
            <person name="Soler M."/>
            <person name="Clemente H."/>
            <person name="Saidi N."/>
            <person name="Cassan-Wang H."/>
            <person name="Dunand C."/>
            <person name="Hefer C."/>
            <person name="Bornberg-Bauer E."/>
            <person name="Kersting A."/>
            <person name="Vining K."/>
            <person name="Amarasinghe V."/>
            <person name="Ranik M."/>
            <person name="Naithani S."/>
            <person name="Elser J."/>
            <person name="Boyd A."/>
            <person name="Liston A."/>
            <person name="Spatafora J."/>
            <person name="Dharmwardhana P."/>
            <person name="Raja R."/>
            <person name="Sullivan C."/>
            <person name="Romanel E."/>
            <person name="Alves-Ferreira M."/>
            <person name="Kulheim C."/>
            <person name="Foley W."/>
            <person name="Carocha V."/>
            <person name="Paiva J."/>
            <person name="Kudrna D."/>
            <person name="Brommonschenkel S."/>
            <person name="Pasquali G."/>
            <person name="Byrne M."/>
            <person name="Rigault P."/>
            <person name="Tibbits J."/>
            <person name="Spokevicius A."/>
            <person name="Jones R."/>
            <person name="Steane D."/>
            <person name="Vaillancourt R."/>
            <person name="Potts B."/>
            <person name="Joubert F."/>
            <person name="Barry K."/>
            <person name="Pappas G."/>
            <person name="Strauss S."/>
            <person name="Jaiswal P."/>
            <person name="Grima-Pettenati J."/>
            <person name="Salse J."/>
            <person name="Van D."/>
            <person name="Rokhsar D."/>
            <person name="Schmutz J."/>
        </authorList>
    </citation>
    <scope>NUCLEOTIDE SEQUENCE</scope>
    <source>
        <tissue evidence="1">Leaf extractions</tissue>
    </source>
</reference>
<evidence type="ECO:0000313" key="1">
    <source>
        <dbReference type="EMBL" id="KAK2633060.1"/>
    </source>
</evidence>
<keyword evidence="3" id="KW-1185">Reference proteome</keyword>
<dbReference type="InterPro" id="IPR004158">
    <property type="entry name" value="DUF247_pln"/>
</dbReference>